<reference evidence="2" key="1">
    <citation type="submission" date="2018-04" db="EMBL/GenBank/DDBJ databases">
        <title>WGS assembly of Panicum hallii.</title>
        <authorList>
            <person name="Lovell J."/>
            <person name="Jenkins J."/>
            <person name="Lowry D."/>
            <person name="Mamidi S."/>
            <person name="Sreedasyam A."/>
            <person name="Weng X."/>
            <person name="Barry K."/>
            <person name="Bonette J."/>
            <person name="Campitelli B."/>
            <person name="Daum C."/>
            <person name="Gordon S."/>
            <person name="Gould B."/>
            <person name="Lipzen A."/>
            <person name="Macqueen A."/>
            <person name="Palacio-Mejia J."/>
            <person name="Plott C."/>
            <person name="Shakirov E."/>
            <person name="Shu S."/>
            <person name="Yoshinaga Y."/>
            <person name="Zane M."/>
            <person name="Rokhsar D."/>
            <person name="Grimwood J."/>
            <person name="Schmutz J."/>
            <person name="Juenger T."/>
        </authorList>
    </citation>
    <scope>NUCLEOTIDE SEQUENCE [LARGE SCALE GENOMIC DNA]</scope>
    <source>
        <strain evidence="2">FIL2</strain>
    </source>
</reference>
<feature type="compositionally biased region" description="Basic residues" evidence="1">
    <location>
        <begin position="110"/>
        <end position="121"/>
    </location>
</feature>
<name>A0A270R550_9POAL</name>
<gene>
    <name evidence="2" type="ORF">PAHAL_5G258200</name>
</gene>
<dbReference type="EMBL" id="CM008050">
    <property type="protein sequence ID" value="PVH38439.1"/>
    <property type="molecule type" value="Genomic_DNA"/>
</dbReference>
<dbReference type="Proteomes" id="UP000243499">
    <property type="component" value="Chromosome 5"/>
</dbReference>
<dbReference type="Gramene" id="PVH38439">
    <property type="protein sequence ID" value="PVH38439"/>
    <property type="gene ID" value="PAHAL_5G258200"/>
</dbReference>
<accession>A0A270R550</accession>
<proteinExistence type="predicted"/>
<sequence length="157" mass="16567">MRISTKWGFLQETSSAWAVAPCSTDLDPRDPCQVPVLFLVSTPIPDWARAKPAHDRLMTSPSSGDRPGGHGGTAAHAESTRPRSTARTAPIALAGRVTPRKRPLSFAGAPRRRATRRHGRSRAPGVHSAAAGCLPVDGKPLAARRTRASVAAWAPGA</sequence>
<evidence type="ECO:0000256" key="1">
    <source>
        <dbReference type="SAM" id="MobiDB-lite"/>
    </source>
</evidence>
<evidence type="ECO:0000313" key="2">
    <source>
        <dbReference type="EMBL" id="PVH38439.1"/>
    </source>
</evidence>
<dbReference type="AlphaFoldDB" id="A0A270R550"/>
<protein>
    <submittedName>
        <fullName evidence="2">Uncharacterized protein</fullName>
    </submittedName>
</protein>
<organism evidence="2">
    <name type="scientific">Panicum hallii</name>
    <dbReference type="NCBI Taxonomy" id="206008"/>
    <lineage>
        <taxon>Eukaryota</taxon>
        <taxon>Viridiplantae</taxon>
        <taxon>Streptophyta</taxon>
        <taxon>Embryophyta</taxon>
        <taxon>Tracheophyta</taxon>
        <taxon>Spermatophyta</taxon>
        <taxon>Magnoliopsida</taxon>
        <taxon>Liliopsida</taxon>
        <taxon>Poales</taxon>
        <taxon>Poaceae</taxon>
        <taxon>PACMAD clade</taxon>
        <taxon>Panicoideae</taxon>
        <taxon>Panicodae</taxon>
        <taxon>Paniceae</taxon>
        <taxon>Panicinae</taxon>
        <taxon>Panicum</taxon>
        <taxon>Panicum sect. Panicum</taxon>
    </lineage>
</organism>
<feature type="region of interest" description="Disordered" evidence="1">
    <location>
        <begin position="54"/>
        <end position="131"/>
    </location>
</feature>